<gene>
    <name evidence="5" type="ORF">GGR04_002211</name>
</gene>
<dbReference type="Gene3D" id="1.10.340.30">
    <property type="entry name" value="Hypothetical protein, domain 2"/>
    <property type="match status" value="1"/>
</dbReference>
<dbReference type="SUPFAM" id="SSF48150">
    <property type="entry name" value="DNA-glycosylase"/>
    <property type="match status" value="1"/>
</dbReference>
<evidence type="ECO:0000256" key="4">
    <source>
        <dbReference type="ARBA" id="ARBA00023295"/>
    </source>
</evidence>
<dbReference type="Pfam" id="PF22175">
    <property type="entry name" value="Ogg-HhH"/>
    <property type="match status" value="1"/>
</dbReference>
<keyword evidence="4" id="KW-0326">Glycosidase</keyword>
<reference evidence="5 6" key="1">
    <citation type="submission" date="2020-08" db="EMBL/GenBank/DDBJ databases">
        <title>Genomic Encyclopedia of Type Strains, Phase IV (KMG-IV): sequencing the most valuable type-strain genomes for metagenomic binning, comparative biology and taxonomic classification.</title>
        <authorList>
            <person name="Goeker M."/>
        </authorList>
    </citation>
    <scope>NUCLEOTIDE SEQUENCE [LARGE SCALE GENOMIC DNA]</scope>
    <source>
        <strain evidence="5 6">DSM 102238</strain>
    </source>
</reference>
<evidence type="ECO:0000256" key="1">
    <source>
        <dbReference type="ARBA" id="ARBA00022763"/>
    </source>
</evidence>
<keyword evidence="3" id="KW-0234">DNA repair</keyword>
<keyword evidence="2" id="KW-0378">Hydrolase</keyword>
<organism evidence="5 6">
    <name type="scientific">Aureimonas pseudogalii</name>
    <dbReference type="NCBI Taxonomy" id="1744844"/>
    <lineage>
        <taxon>Bacteria</taxon>
        <taxon>Pseudomonadati</taxon>
        <taxon>Pseudomonadota</taxon>
        <taxon>Alphaproteobacteria</taxon>
        <taxon>Hyphomicrobiales</taxon>
        <taxon>Aurantimonadaceae</taxon>
        <taxon>Aureimonas</taxon>
    </lineage>
</organism>
<dbReference type="GO" id="GO:0016799">
    <property type="term" value="F:hydrolase activity, hydrolyzing N-glycosyl compounds"/>
    <property type="evidence" value="ECO:0007669"/>
    <property type="project" value="InterPro"/>
</dbReference>
<sequence length="219" mass="23744">MAWGRSGWLGSPAYWSMLAATEDPADDYVRRDGCPLHHEVAFCILGGFGIRMEVNEAAHAACLSQGLLDPGRRPSAADVEAVLSTPLDVGGRTLRYRFPRQRSRRLADALRSIDDSPPPAATSRGFRTALMEIPGIGPKTASWIARNWLGADDVAILDIHVLRAGVAMKLFPADARLPGDYDALEDRFLAFADALGVRASLLDAVIWREMRSSGTRASG</sequence>
<dbReference type="InterPro" id="IPR012092">
    <property type="entry name" value="DNA_glyclase/AP_lyase_Ogg"/>
</dbReference>
<dbReference type="InterPro" id="IPR011257">
    <property type="entry name" value="DNA_glycosylase"/>
</dbReference>
<protein>
    <submittedName>
        <fullName evidence="5">Thermostable 8-oxoguanine DNA glycosylase</fullName>
    </submittedName>
</protein>
<dbReference type="EMBL" id="JACIEK010000004">
    <property type="protein sequence ID" value="MBB3998372.1"/>
    <property type="molecule type" value="Genomic_DNA"/>
</dbReference>
<dbReference type="Gene3D" id="1.10.1670.10">
    <property type="entry name" value="Helix-hairpin-Helix base-excision DNA repair enzymes (C-terminal)"/>
    <property type="match status" value="1"/>
</dbReference>
<evidence type="ECO:0000313" key="5">
    <source>
        <dbReference type="EMBL" id="MBB3998372.1"/>
    </source>
</evidence>
<keyword evidence="1" id="KW-0227">DNA damage</keyword>
<dbReference type="GO" id="GO:0006281">
    <property type="term" value="P:DNA repair"/>
    <property type="evidence" value="ECO:0007669"/>
    <property type="project" value="UniProtKB-KW"/>
</dbReference>
<name>A0A7W6H4G6_9HYPH</name>
<evidence type="ECO:0000313" key="6">
    <source>
        <dbReference type="Proteomes" id="UP000542776"/>
    </source>
</evidence>
<keyword evidence="6" id="KW-1185">Reference proteome</keyword>
<dbReference type="GO" id="GO:0003906">
    <property type="term" value="F:DNA-(apurinic or apyrimidinic site) endonuclease activity"/>
    <property type="evidence" value="ECO:0007669"/>
    <property type="project" value="InterPro"/>
</dbReference>
<evidence type="ECO:0000256" key="3">
    <source>
        <dbReference type="ARBA" id="ARBA00023204"/>
    </source>
</evidence>
<dbReference type="AlphaFoldDB" id="A0A7W6H4G6"/>
<comment type="caution">
    <text evidence="5">The sequence shown here is derived from an EMBL/GenBank/DDBJ whole genome shotgun (WGS) entry which is preliminary data.</text>
</comment>
<evidence type="ECO:0000256" key="2">
    <source>
        <dbReference type="ARBA" id="ARBA00022801"/>
    </source>
</evidence>
<dbReference type="InterPro" id="IPR023170">
    <property type="entry name" value="HhH_base_excis_C"/>
</dbReference>
<dbReference type="Proteomes" id="UP000542776">
    <property type="component" value="Unassembled WGS sequence"/>
</dbReference>
<proteinExistence type="predicted"/>
<accession>A0A7W6H4G6</accession>